<evidence type="ECO:0000313" key="4">
    <source>
        <dbReference type="Proteomes" id="UP001500804"/>
    </source>
</evidence>
<dbReference type="InterPro" id="IPR052019">
    <property type="entry name" value="F420H2_bilvrd_red/Heme_oxyg"/>
</dbReference>
<name>A0ABP9NLM6_9PSEU</name>
<evidence type="ECO:0000313" key="3">
    <source>
        <dbReference type="EMBL" id="GAA5126209.1"/>
    </source>
</evidence>
<dbReference type="Gene3D" id="2.30.110.10">
    <property type="entry name" value="Electron Transport, Fmn-binding Protein, Chain A"/>
    <property type="match status" value="1"/>
</dbReference>
<comment type="caution">
    <text evidence="3">The sequence shown here is derived from an EMBL/GenBank/DDBJ whole genome shotgun (WGS) entry which is preliminary data.</text>
</comment>
<sequence length="148" mass="16139">MPRGILPGMTFALPDTEFGARAARHLTDDVVAWLTLVDASGTPQPAPVWFLWDGSSALVYSMGTAKRLEHLRANPRVALHFDSEDAAAHVVVLTGEAAVDEDTPPVHENPEYLAKYGERITGGWGSAEKFASIYSVPVRIHPKRVRGH</sequence>
<evidence type="ECO:0000259" key="2">
    <source>
        <dbReference type="Pfam" id="PF01243"/>
    </source>
</evidence>
<dbReference type="InterPro" id="IPR011576">
    <property type="entry name" value="Pyridox_Oxase_N"/>
</dbReference>
<dbReference type="EMBL" id="BAABJO010000015">
    <property type="protein sequence ID" value="GAA5126209.1"/>
    <property type="molecule type" value="Genomic_DNA"/>
</dbReference>
<dbReference type="NCBIfam" id="TIGR03667">
    <property type="entry name" value="Rv3369"/>
    <property type="match status" value="1"/>
</dbReference>
<dbReference type="Pfam" id="PF01243">
    <property type="entry name" value="PNPOx_N"/>
    <property type="match status" value="1"/>
</dbReference>
<dbReference type="PANTHER" id="PTHR35176">
    <property type="entry name" value="HEME OXYGENASE HI_0854-RELATED"/>
    <property type="match status" value="1"/>
</dbReference>
<dbReference type="InterPro" id="IPR012349">
    <property type="entry name" value="Split_barrel_FMN-bd"/>
</dbReference>
<gene>
    <name evidence="3" type="ORF">GCM10023320_41730</name>
</gene>
<dbReference type="Proteomes" id="UP001500804">
    <property type="component" value="Unassembled WGS sequence"/>
</dbReference>
<proteinExistence type="predicted"/>
<organism evidence="3 4">
    <name type="scientific">Pseudonocardia adelaidensis</name>
    <dbReference type="NCBI Taxonomy" id="648754"/>
    <lineage>
        <taxon>Bacteria</taxon>
        <taxon>Bacillati</taxon>
        <taxon>Actinomycetota</taxon>
        <taxon>Actinomycetes</taxon>
        <taxon>Pseudonocardiales</taxon>
        <taxon>Pseudonocardiaceae</taxon>
        <taxon>Pseudonocardia</taxon>
    </lineage>
</organism>
<feature type="domain" description="Pyridoxamine 5'-phosphate oxidase N-terminal" evidence="2">
    <location>
        <begin position="26"/>
        <end position="146"/>
    </location>
</feature>
<keyword evidence="1" id="KW-0560">Oxidoreductase</keyword>
<accession>A0ABP9NLM6</accession>
<dbReference type="SUPFAM" id="SSF50475">
    <property type="entry name" value="FMN-binding split barrel"/>
    <property type="match status" value="1"/>
</dbReference>
<keyword evidence="4" id="KW-1185">Reference proteome</keyword>
<reference evidence="4" key="1">
    <citation type="journal article" date="2019" name="Int. J. Syst. Evol. Microbiol.">
        <title>The Global Catalogue of Microorganisms (GCM) 10K type strain sequencing project: providing services to taxonomists for standard genome sequencing and annotation.</title>
        <authorList>
            <consortium name="The Broad Institute Genomics Platform"/>
            <consortium name="The Broad Institute Genome Sequencing Center for Infectious Disease"/>
            <person name="Wu L."/>
            <person name="Ma J."/>
        </authorList>
    </citation>
    <scope>NUCLEOTIDE SEQUENCE [LARGE SCALE GENOMIC DNA]</scope>
    <source>
        <strain evidence="4">JCM 18302</strain>
    </source>
</reference>
<evidence type="ECO:0000256" key="1">
    <source>
        <dbReference type="ARBA" id="ARBA00023002"/>
    </source>
</evidence>
<protein>
    <recommendedName>
        <fullName evidence="2">Pyridoxamine 5'-phosphate oxidase N-terminal domain-containing protein</fullName>
    </recommendedName>
</protein>
<dbReference type="InterPro" id="IPR019966">
    <property type="entry name" value="F420-dep_enz_PPOX_Rv3369"/>
</dbReference>
<dbReference type="PANTHER" id="PTHR35176:SF6">
    <property type="entry name" value="HEME OXYGENASE HI_0854-RELATED"/>
    <property type="match status" value="1"/>
</dbReference>